<name>A0A1C3XNL7_9BRAD</name>
<gene>
    <name evidence="1" type="ORF">GA0061098_102116</name>
</gene>
<sequence>MLDQTNKEASTAKAAKRQKFVELAESRTVNAIKAIRIIGKLGNKNAYQFDDSDVQKIVRALNKEVDALKARMSSTGGKESVDFKLD</sequence>
<dbReference type="Proteomes" id="UP000199184">
    <property type="component" value="Unassembled WGS sequence"/>
</dbReference>
<keyword evidence="2" id="KW-1185">Reference proteome</keyword>
<proteinExistence type="predicted"/>
<accession>A0A1C3XNL7</accession>
<evidence type="ECO:0000313" key="2">
    <source>
        <dbReference type="Proteomes" id="UP000199184"/>
    </source>
</evidence>
<dbReference type="AlphaFoldDB" id="A0A1C3XNL7"/>
<dbReference type="EMBL" id="FMAI01000021">
    <property type="protein sequence ID" value="SCB53809.1"/>
    <property type="molecule type" value="Genomic_DNA"/>
</dbReference>
<dbReference type="RefSeq" id="WP_091965323.1">
    <property type="nucleotide sequence ID" value="NZ_FMAI01000021.1"/>
</dbReference>
<organism evidence="1 2">
    <name type="scientific">Bradyrhizobium shewense</name>
    <dbReference type="NCBI Taxonomy" id="1761772"/>
    <lineage>
        <taxon>Bacteria</taxon>
        <taxon>Pseudomonadati</taxon>
        <taxon>Pseudomonadota</taxon>
        <taxon>Alphaproteobacteria</taxon>
        <taxon>Hyphomicrobiales</taxon>
        <taxon>Nitrobacteraceae</taxon>
        <taxon>Bradyrhizobium</taxon>
    </lineage>
</organism>
<evidence type="ECO:0000313" key="1">
    <source>
        <dbReference type="EMBL" id="SCB53809.1"/>
    </source>
</evidence>
<protein>
    <submittedName>
        <fullName evidence="1">Uncharacterized protein</fullName>
    </submittedName>
</protein>
<reference evidence="2" key="1">
    <citation type="submission" date="2016-08" db="EMBL/GenBank/DDBJ databases">
        <authorList>
            <person name="Varghese N."/>
            <person name="Submissions Spin"/>
        </authorList>
    </citation>
    <scope>NUCLEOTIDE SEQUENCE [LARGE SCALE GENOMIC DNA]</scope>
    <source>
        <strain evidence="2">ERR11</strain>
    </source>
</reference>